<dbReference type="GO" id="GO:0009986">
    <property type="term" value="C:cell surface"/>
    <property type="evidence" value="ECO:0007669"/>
    <property type="project" value="TreeGrafter"/>
</dbReference>
<dbReference type="GO" id="GO:0071555">
    <property type="term" value="P:cell wall organization"/>
    <property type="evidence" value="ECO:0007669"/>
    <property type="project" value="UniProtKB-KW"/>
</dbReference>
<keyword evidence="5" id="KW-0119">Carbohydrate metabolism</keyword>
<dbReference type="PANTHER" id="PTHR31983">
    <property type="entry name" value="ENDO-1,3(4)-BETA-GLUCANASE 1"/>
    <property type="match status" value="1"/>
</dbReference>
<dbReference type="InterPro" id="IPR040451">
    <property type="entry name" value="GH81_N"/>
</dbReference>
<feature type="signal peptide" evidence="10">
    <location>
        <begin position="1"/>
        <end position="15"/>
    </location>
</feature>
<evidence type="ECO:0000256" key="9">
    <source>
        <dbReference type="SAM" id="MobiDB-lite"/>
    </source>
</evidence>
<evidence type="ECO:0000313" key="14">
    <source>
        <dbReference type="Proteomes" id="UP000238350"/>
    </source>
</evidence>
<dbReference type="EC" id="3.2.1.39" evidence="3"/>
<comment type="catalytic activity">
    <reaction evidence="1">
        <text>Hydrolysis of (1-&gt;3)-beta-D-glucosidic linkages in (1-&gt;3)-beta-D-glucans.</text>
        <dbReference type="EC" id="3.2.1.39"/>
    </reaction>
</comment>
<dbReference type="OrthoDB" id="4473401at2759"/>
<evidence type="ECO:0000256" key="4">
    <source>
        <dbReference type="ARBA" id="ARBA00022801"/>
    </source>
</evidence>
<evidence type="ECO:0000313" key="13">
    <source>
        <dbReference type="EMBL" id="PRT55983.1"/>
    </source>
</evidence>
<reference evidence="13 14" key="1">
    <citation type="submission" date="2017-04" db="EMBL/GenBank/DDBJ databases">
        <title>Genome sequencing of [Candida] sorbophila.</title>
        <authorList>
            <person name="Ahn J.O."/>
        </authorList>
    </citation>
    <scope>NUCLEOTIDE SEQUENCE [LARGE SCALE GENOMIC DNA]</scope>
    <source>
        <strain evidence="13 14">DS02</strain>
    </source>
</reference>
<protein>
    <recommendedName>
        <fullName evidence="3">glucan endo-1,3-beta-D-glucosidase</fullName>
        <ecNumber evidence="3">3.2.1.39</ecNumber>
    </recommendedName>
</protein>
<evidence type="ECO:0000256" key="1">
    <source>
        <dbReference type="ARBA" id="ARBA00000382"/>
    </source>
</evidence>
<dbReference type="AlphaFoldDB" id="A0A2T0FLW1"/>
<accession>A0A2T0FLW1</accession>
<keyword evidence="4" id="KW-0378">Hydrolase</keyword>
<evidence type="ECO:0000259" key="12">
    <source>
        <dbReference type="Pfam" id="PF17652"/>
    </source>
</evidence>
<sequence>MQLLSLALALSPVLAGVVTVERVTTPQAVLHTTTVIGEQKAITIPLTATAATTVYTATTTPLTTPTGTVVRTLATTKADPVTQIPTYQTTQLATPVNPSTFTKPVTVLTAIIATTATFTTQTAEKAATTSTSSTKKTSSTPQSQPTAEAQEAPAVSAVPNYYPDSDIFGAVSLSAPPNMFPRRDITCPVPNGVSTLLPAQTNKFYTNLFLGTQQQSVFAQPYTMWYAPDNQWWGFGVSYTQASQRVFGPDPNSNPARYYLNPLMLKSFVFSANEFTTPSAMSLNVDGQTHLSVNTSLVGAGGRIDIPISIGMGMATAVYTNLTPRLYSQIGFKQIVKYSNVFSNVQKYRIDLQDGTHWVVYVTDPSGSFTWKINSGNDMVGNSKPNGLVVQLAINPNGMYDSVMDLAAGMYPSTATIDANVQNDVGYYRLNYQSAGTSSTGRMLLYALPHHVSSFTPATGACSLGFTAYSRTKGYLTAVLANTLEMQETLDTALQWLPYQPGKSLTWSTGALQKIASVINSDISQDMVGPTTTTSTYTAGKILDKFAFIVLTASEILKSPSLSQQGLASLKEAIAPWLSNTQLTPFIYDTRFKGVTSSADPNDDYGAPYYNDHHFHYGYYVHAAAVIGLVDKKLGGNWAEENKDWVNSLIRDVANPSSSDTYFPVFRMFDFYHGHSWAAGLFESADGKNEESSSEDYHFAYAMKLWGQVIGDKSMEARGDLMLAIMKRSLALYYLYENNNNVEPAQIIPNRVPGILYENKIDHVTFFGTNPEYIQGIQMIPMTGATGLIRSQEFVRQEWTSLISTFLNSVNSGWTGILRSNQALFDPITSYVFFSQNNFPSQWLDNGASLTWYIAFAAGLSGI</sequence>
<dbReference type="Pfam" id="PF03639">
    <property type="entry name" value="Glyco_hydro_81"/>
    <property type="match status" value="1"/>
</dbReference>
<evidence type="ECO:0000256" key="7">
    <source>
        <dbReference type="ARBA" id="ARBA00023316"/>
    </source>
</evidence>
<dbReference type="InterPro" id="IPR040720">
    <property type="entry name" value="GH81_C"/>
</dbReference>
<dbReference type="RefSeq" id="XP_024665928.1">
    <property type="nucleotide sequence ID" value="XM_024810160.1"/>
</dbReference>
<feature type="domain" description="Glycosyl hydrolase family 81 C-terminal" evidence="12">
    <location>
        <begin position="508"/>
        <end position="854"/>
    </location>
</feature>
<evidence type="ECO:0000256" key="3">
    <source>
        <dbReference type="ARBA" id="ARBA00012780"/>
    </source>
</evidence>
<comment type="caution">
    <text evidence="13">The sequence shown here is derived from an EMBL/GenBank/DDBJ whole genome shotgun (WGS) entry which is preliminary data.</text>
</comment>
<dbReference type="STRING" id="45607.A0A2T0FLW1"/>
<evidence type="ECO:0000256" key="6">
    <source>
        <dbReference type="ARBA" id="ARBA00023295"/>
    </source>
</evidence>
<comment type="similarity">
    <text evidence="2">Belongs to the glycosyl hydrolase 81 family.</text>
</comment>
<dbReference type="Pfam" id="PF17652">
    <property type="entry name" value="Glyco_hydro81C"/>
    <property type="match status" value="1"/>
</dbReference>
<feature type="region of interest" description="Disordered" evidence="9">
    <location>
        <begin position="122"/>
        <end position="154"/>
    </location>
</feature>
<dbReference type="Gene3D" id="1.10.287.1170">
    <property type="entry name" value="glycoside hydrolase family 81 endo-[beta] glucanase"/>
    <property type="match status" value="1"/>
</dbReference>
<organism evidence="13 14">
    <name type="scientific">Wickerhamiella sorbophila</name>
    <dbReference type="NCBI Taxonomy" id="45607"/>
    <lineage>
        <taxon>Eukaryota</taxon>
        <taxon>Fungi</taxon>
        <taxon>Dikarya</taxon>
        <taxon>Ascomycota</taxon>
        <taxon>Saccharomycotina</taxon>
        <taxon>Dipodascomycetes</taxon>
        <taxon>Dipodascales</taxon>
        <taxon>Trichomonascaceae</taxon>
        <taxon>Wickerhamiella</taxon>
    </lineage>
</organism>
<keyword evidence="10" id="KW-0732">Signal</keyword>
<dbReference type="EMBL" id="NDIQ01000022">
    <property type="protein sequence ID" value="PRT55983.1"/>
    <property type="molecule type" value="Genomic_DNA"/>
</dbReference>
<dbReference type="PANTHER" id="PTHR31983:SF20">
    <property type="entry name" value="GLUCAN ENDO-1,3-BETA-D-GLUCOSIDASE 1"/>
    <property type="match status" value="1"/>
</dbReference>
<dbReference type="InterPro" id="IPR005200">
    <property type="entry name" value="Endo-beta-glucanase"/>
</dbReference>
<keyword evidence="7" id="KW-0961">Cell wall biogenesis/degradation</keyword>
<evidence type="ECO:0000256" key="5">
    <source>
        <dbReference type="ARBA" id="ARBA00023277"/>
    </source>
</evidence>
<evidence type="ECO:0000256" key="10">
    <source>
        <dbReference type="SAM" id="SignalP"/>
    </source>
</evidence>
<feature type="domain" description="Glycosyl hydrolase family 81 N-terminal" evidence="11">
    <location>
        <begin position="191"/>
        <end position="501"/>
    </location>
</feature>
<evidence type="ECO:0000256" key="2">
    <source>
        <dbReference type="ARBA" id="ARBA00010730"/>
    </source>
</evidence>
<proteinExistence type="inferred from homology"/>
<dbReference type="PROSITE" id="PS52008">
    <property type="entry name" value="GH81"/>
    <property type="match status" value="1"/>
</dbReference>
<dbReference type="Proteomes" id="UP000238350">
    <property type="component" value="Unassembled WGS sequence"/>
</dbReference>
<dbReference type="FunFam" id="2.70.98.30:FF:000006">
    <property type="entry name" value="Endo-1,3-beta-glucanase Engl1"/>
    <property type="match status" value="1"/>
</dbReference>
<keyword evidence="8" id="KW-0624">Polysaccharide degradation</keyword>
<dbReference type="Gene3D" id="2.70.98.30">
    <property type="entry name" value="Golgi alpha-mannosidase II, domain 4"/>
    <property type="match status" value="1"/>
</dbReference>
<dbReference type="GO" id="GO:0052861">
    <property type="term" value="F:endo-1,3(4)-beta-glucanase activity"/>
    <property type="evidence" value="ECO:0007669"/>
    <property type="project" value="InterPro"/>
</dbReference>
<evidence type="ECO:0000256" key="8">
    <source>
        <dbReference type="ARBA" id="ARBA00023326"/>
    </source>
</evidence>
<keyword evidence="6" id="KW-0326">Glycosidase</keyword>
<gene>
    <name evidence="13" type="ORF">B9G98_03603</name>
</gene>
<name>A0A2T0FLW1_9ASCO</name>
<evidence type="ECO:0000259" key="11">
    <source>
        <dbReference type="Pfam" id="PF03639"/>
    </source>
</evidence>
<feature type="chain" id="PRO_5015523723" description="glucan endo-1,3-beta-D-glucosidase" evidence="10">
    <location>
        <begin position="16"/>
        <end position="863"/>
    </location>
</feature>
<dbReference type="GeneID" id="36517351"/>
<dbReference type="GO" id="GO:0042973">
    <property type="term" value="F:glucan endo-1,3-beta-D-glucosidase activity"/>
    <property type="evidence" value="ECO:0007669"/>
    <property type="project" value="UniProtKB-EC"/>
</dbReference>
<dbReference type="GO" id="GO:0000272">
    <property type="term" value="P:polysaccharide catabolic process"/>
    <property type="evidence" value="ECO:0007669"/>
    <property type="project" value="UniProtKB-KW"/>
</dbReference>
<feature type="compositionally biased region" description="Low complexity" evidence="9">
    <location>
        <begin position="122"/>
        <end position="148"/>
    </location>
</feature>
<keyword evidence="14" id="KW-1185">Reference proteome</keyword>